<sequence>MGGKLFLFKGEVDVEKRFDMEEDWCKYFFSSIRRWNPKEGAKERMIWVRCIRVPIHAWTVEFFRFLAEKIRVFIKVDDKTLNIERLDFGRVLIATSQWSNVEVNQRVLIEDLIFDLRILEEEPRTLCFHLAVAGLNTGNKGASEETDSEDEEWWPDCNSGGTVNPFRWRKKMT</sequence>
<dbReference type="EMBL" id="CM007378">
    <property type="protein sequence ID" value="OIV93204.1"/>
    <property type="molecule type" value="Genomic_DNA"/>
</dbReference>
<dbReference type="Gramene" id="OIV93204">
    <property type="protein sequence ID" value="OIV93204"/>
    <property type="gene ID" value="TanjilG_24419"/>
</dbReference>
<dbReference type="AlphaFoldDB" id="A0A1J7GUB7"/>
<protein>
    <submittedName>
        <fullName evidence="1">Uncharacterized protein</fullName>
    </submittedName>
</protein>
<accession>A0A1J7GUB7</accession>
<dbReference type="PANTHER" id="PTHR34427">
    <property type="entry name" value="DUF4283 DOMAIN PROTEIN"/>
    <property type="match status" value="1"/>
</dbReference>
<proteinExistence type="predicted"/>
<organism evidence="1 2">
    <name type="scientific">Lupinus angustifolius</name>
    <name type="common">Narrow-leaved blue lupine</name>
    <dbReference type="NCBI Taxonomy" id="3871"/>
    <lineage>
        <taxon>Eukaryota</taxon>
        <taxon>Viridiplantae</taxon>
        <taxon>Streptophyta</taxon>
        <taxon>Embryophyta</taxon>
        <taxon>Tracheophyta</taxon>
        <taxon>Spermatophyta</taxon>
        <taxon>Magnoliopsida</taxon>
        <taxon>eudicotyledons</taxon>
        <taxon>Gunneridae</taxon>
        <taxon>Pentapetalae</taxon>
        <taxon>rosids</taxon>
        <taxon>fabids</taxon>
        <taxon>Fabales</taxon>
        <taxon>Fabaceae</taxon>
        <taxon>Papilionoideae</taxon>
        <taxon>50 kb inversion clade</taxon>
        <taxon>genistoids sensu lato</taxon>
        <taxon>core genistoids</taxon>
        <taxon>Genisteae</taxon>
        <taxon>Lupinus</taxon>
    </lineage>
</organism>
<keyword evidence="2" id="KW-1185">Reference proteome</keyword>
<dbReference type="PANTHER" id="PTHR34427:SF5">
    <property type="entry name" value="DUF4283 DOMAIN-CONTAINING PROTEIN"/>
    <property type="match status" value="1"/>
</dbReference>
<evidence type="ECO:0000313" key="2">
    <source>
        <dbReference type="Proteomes" id="UP000188354"/>
    </source>
</evidence>
<name>A0A1J7GUB7_LUPAN</name>
<dbReference type="Proteomes" id="UP000188354">
    <property type="component" value="Chromosome LG18"/>
</dbReference>
<reference evidence="1 2" key="1">
    <citation type="journal article" date="2017" name="Plant Biotechnol. J.">
        <title>A comprehensive draft genome sequence for lupin (Lupinus angustifolius), an emerging health food: insights into plant-microbe interactions and legume evolution.</title>
        <authorList>
            <person name="Hane J.K."/>
            <person name="Ming Y."/>
            <person name="Kamphuis L.G."/>
            <person name="Nelson M.N."/>
            <person name="Garg G."/>
            <person name="Atkins C.A."/>
            <person name="Bayer P.E."/>
            <person name="Bravo A."/>
            <person name="Bringans S."/>
            <person name="Cannon S."/>
            <person name="Edwards D."/>
            <person name="Foley R."/>
            <person name="Gao L.L."/>
            <person name="Harrison M.J."/>
            <person name="Huang W."/>
            <person name="Hurgobin B."/>
            <person name="Li S."/>
            <person name="Liu C.W."/>
            <person name="McGrath A."/>
            <person name="Morahan G."/>
            <person name="Murray J."/>
            <person name="Weller J."/>
            <person name="Jian J."/>
            <person name="Singh K.B."/>
        </authorList>
    </citation>
    <scope>NUCLEOTIDE SEQUENCE [LARGE SCALE GENOMIC DNA]</scope>
    <source>
        <strain evidence="2">cv. Tanjil</strain>
        <tissue evidence="1">Whole plant</tissue>
    </source>
</reference>
<evidence type="ECO:0000313" key="1">
    <source>
        <dbReference type="EMBL" id="OIV93204.1"/>
    </source>
</evidence>
<gene>
    <name evidence="1" type="ORF">TanjilG_24419</name>
</gene>